<organism evidence="2 3">
    <name type="scientific">Cloeon dipterum</name>
    <dbReference type="NCBI Taxonomy" id="197152"/>
    <lineage>
        <taxon>Eukaryota</taxon>
        <taxon>Metazoa</taxon>
        <taxon>Ecdysozoa</taxon>
        <taxon>Arthropoda</taxon>
        <taxon>Hexapoda</taxon>
        <taxon>Insecta</taxon>
        <taxon>Pterygota</taxon>
        <taxon>Palaeoptera</taxon>
        <taxon>Ephemeroptera</taxon>
        <taxon>Pisciforma</taxon>
        <taxon>Baetidae</taxon>
        <taxon>Cloeon</taxon>
    </lineage>
</organism>
<accession>A0A8S1DBF0</accession>
<dbReference type="AlphaFoldDB" id="A0A8S1DBF0"/>
<comment type="caution">
    <text evidence="2">The sequence shown here is derived from an EMBL/GenBank/DDBJ whole genome shotgun (WGS) entry which is preliminary data.</text>
</comment>
<evidence type="ECO:0000256" key="1">
    <source>
        <dbReference type="SAM" id="SignalP"/>
    </source>
</evidence>
<evidence type="ECO:0000313" key="3">
    <source>
        <dbReference type="Proteomes" id="UP000494165"/>
    </source>
</evidence>
<dbReference type="PROSITE" id="PS51257">
    <property type="entry name" value="PROKAR_LIPOPROTEIN"/>
    <property type="match status" value="1"/>
</dbReference>
<feature type="signal peptide" evidence="1">
    <location>
        <begin position="1"/>
        <end position="22"/>
    </location>
</feature>
<reference evidence="2 3" key="1">
    <citation type="submission" date="2020-04" db="EMBL/GenBank/DDBJ databases">
        <authorList>
            <person name="Alioto T."/>
            <person name="Alioto T."/>
            <person name="Gomez Garrido J."/>
        </authorList>
    </citation>
    <scope>NUCLEOTIDE SEQUENCE [LARGE SCALE GENOMIC DNA]</scope>
</reference>
<dbReference type="EMBL" id="CADEPI010000163">
    <property type="protein sequence ID" value="CAB3378405.1"/>
    <property type="molecule type" value="Genomic_DNA"/>
</dbReference>
<keyword evidence="1" id="KW-0732">Signal</keyword>
<dbReference type="Proteomes" id="UP000494165">
    <property type="component" value="Unassembled WGS sequence"/>
</dbReference>
<feature type="chain" id="PRO_5035754477" evidence="1">
    <location>
        <begin position="23"/>
        <end position="166"/>
    </location>
</feature>
<name>A0A8S1DBF0_9INSE</name>
<sequence length="166" mass="18954">MRCSKIFIAGFVLLAGASMLLACEPGNTAECCGEHSYACCKKVTMLIFWHYTVCGSVRYLPDQKAIVITASIDGVEKLNFTKPVSKFRNEWRCEYLAEDHFDLCYYPYDLLQWSTTSLHSCSELWIRHYGITLYKIGNVCFFLGEEGDRNVCPQDQNTTTTSLRLN</sequence>
<gene>
    <name evidence="2" type="ORF">CLODIP_2_CD09861</name>
</gene>
<keyword evidence="3" id="KW-1185">Reference proteome</keyword>
<proteinExistence type="predicted"/>
<evidence type="ECO:0000313" key="2">
    <source>
        <dbReference type="EMBL" id="CAB3378405.1"/>
    </source>
</evidence>
<protein>
    <submittedName>
        <fullName evidence="2">Uncharacterized protein</fullName>
    </submittedName>
</protein>